<organism evidence="1">
    <name type="scientific">mine drainage metagenome</name>
    <dbReference type="NCBI Taxonomy" id="410659"/>
    <lineage>
        <taxon>unclassified sequences</taxon>
        <taxon>metagenomes</taxon>
        <taxon>ecological metagenomes</taxon>
    </lineage>
</organism>
<accession>A0A1J5RLE3</accession>
<dbReference type="EMBL" id="MLJW01000151">
    <property type="protein sequence ID" value="OIQ96330.1"/>
    <property type="molecule type" value="Genomic_DNA"/>
</dbReference>
<sequence length="111" mass="12580">MPRSNSYGLYAPLRKSEAKKQVKEPELTELAKALTELASYLRWKKSYLVTQPPTVISVIHYGEIYTRYGIFTTRALSQVRNDMVDSLRYAEPGDVVITDVGETVEDVGTQH</sequence>
<name>A0A1J5RLE3_9ZZZZ</name>
<gene>
    <name evidence="1" type="ORF">GALL_217290</name>
</gene>
<reference evidence="1" key="1">
    <citation type="submission" date="2016-10" db="EMBL/GenBank/DDBJ databases">
        <title>Sequence of Gallionella enrichment culture.</title>
        <authorList>
            <person name="Poehlein A."/>
            <person name="Muehling M."/>
            <person name="Daniel R."/>
        </authorList>
    </citation>
    <scope>NUCLEOTIDE SEQUENCE</scope>
</reference>
<dbReference type="AlphaFoldDB" id="A0A1J5RLE3"/>
<comment type="caution">
    <text evidence="1">The sequence shown here is derived from an EMBL/GenBank/DDBJ whole genome shotgun (WGS) entry which is preliminary data.</text>
</comment>
<proteinExistence type="predicted"/>
<protein>
    <submittedName>
        <fullName evidence="1">Uncharacterized protein</fullName>
    </submittedName>
</protein>
<evidence type="ECO:0000313" key="1">
    <source>
        <dbReference type="EMBL" id="OIQ96330.1"/>
    </source>
</evidence>